<dbReference type="OrthoDB" id="9813368at2"/>
<dbReference type="Gene3D" id="3.90.1720.10">
    <property type="entry name" value="endopeptidase domain like (from Nostoc punctiforme)"/>
    <property type="match status" value="1"/>
</dbReference>
<dbReference type="EMBL" id="RBZN01000053">
    <property type="protein sequence ID" value="RKQ13888.1"/>
    <property type="molecule type" value="Genomic_DNA"/>
</dbReference>
<dbReference type="InterPro" id="IPR051202">
    <property type="entry name" value="Peptidase_C40"/>
</dbReference>
<evidence type="ECO:0000256" key="4">
    <source>
        <dbReference type="ARBA" id="ARBA00022807"/>
    </source>
</evidence>
<feature type="signal peptide" evidence="5">
    <location>
        <begin position="1"/>
        <end position="26"/>
    </location>
</feature>
<sequence>MKKRLLLPIFASFMLFTGIGANTTEAATFSDIKETASQYIGTPYKYGGTTLNGIDCSAYTSLVFSKFGIDLERTSRAQYTQGTAVSKSNLQTGDLVFFNTSGSGISHVGIFIGDGKFISATTSRGVAIDSINGGYWGPKYVGAKRVADFSNEVAEVKDAAIDFTYYISRGDVALKLAEALKLDTTNTNSPFPDVKSTSEYAGATTALNKLGVFTGNVEGKFNPRSALTRAQLAKVLVEAFNLKLADGAEQFTDVSKGDWSYEYIQILSSNKITYGKGDGTFGVNEKVTIKQMDAFIDRLKLISKN</sequence>
<organism evidence="8 9">
    <name type="scientific">Ureibacillus endophyticus</name>
    <dbReference type="NCBI Taxonomy" id="1978490"/>
    <lineage>
        <taxon>Bacteria</taxon>
        <taxon>Bacillati</taxon>
        <taxon>Bacillota</taxon>
        <taxon>Bacilli</taxon>
        <taxon>Bacillales</taxon>
        <taxon>Caryophanaceae</taxon>
        <taxon>Ureibacillus</taxon>
    </lineage>
</organism>
<dbReference type="InterPro" id="IPR038765">
    <property type="entry name" value="Papain-like_cys_pep_sf"/>
</dbReference>
<dbReference type="InterPro" id="IPR001119">
    <property type="entry name" value="SLH_dom"/>
</dbReference>
<dbReference type="RefSeq" id="WP_121215650.1">
    <property type="nucleotide sequence ID" value="NZ_RBZN01000053.1"/>
</dbReference>
<feature type="domain" description="SLH" evidence="6">
    <location>
        <begin position="247"/>
        <end position="305"/>
    </location>
</feature>
<keyword evidence="5" id="KW-0732">Signal</keyword>
<feature type="chain" id="PRO_5019782124" evidence="5">
    <location>
        <begin position="27"/>
        <end position="305"/>
    </location>
</feature>
<feature type="domain" description="NlpC/P60" evidence="7">
    <location>
        <begin position="26"/>
        <end position="147"/>
    </location>
</feature>
<accession>A0A494YUT7</accession>
<keyword evidence="9" id="KW-1185">Reference proteome</keyword>
<comment type="caution">
    <text evidence="8">The sequence shown here is derived from an EMBL/GenBank/DDBJ whole genome shotgun (WGS) entry which is preliminary data.</text>
</comment>
<reference evidence="8 9" key="1">
    <citation type="journal article" date="2016" name="Antonie Van Leeuwenhoek">
        <title>Lysinibacillus endophyticus sp. nov., an indole-3-acetic acid producing endophytic bacterium isolated from corn root (Zea mays cv. Xinken-5).</title>
        <authorList>
            <person name="Yu J."/>
            <person name="Guan X."/>
            <person name="Liu C."/>
            <person name="Xiang W."/>
            <person name="Yu Z."/>
            <person name="Liu X."/>
            <person name="Wang G."/>
        </authorList>
    </citation>
    <scope>NUCLEOTIDE SEQUENCE [LARGE SCALE GENOMIC DNA]</scope>
    <source>
        <strain evidence="8 9">DSM 100506</strain>
    </source>
</reference>
<comment type="similarity">
    <text evidence="1">Belongs to the peptidase C40 family.</text>
</comment>
<dbReference type="PROSITE" id="PS51935">
    <property type="entry name" value="NLPC_P60"/>
    <property type="match status" value="1"/>
</dbReference>
<keyword evidence="4" id="KW-0788">Thiol protease</keyword>
<evidence type="ECO:0000256" key="1">
    <source>
        <dbReference type="ARBA" id="ARBA00007074"/>
    </source>
</evidence>
<dbReference type="Pfam" id="PF00877">
    <property type="entry name" value="NLPC_P60"/>
    <property type="match status" value="1"/>
</dbReference>
<dbReference type="GO" id="GO:0006508">
    <property type="term" value="P:proteolysis"/>
    <property type="evidence" value="ECO:0007669"/>
    <property type="project" value="UniProtKB-KW"/>
</dbReference>
<evidence type="ECO:0000313" key="9">
    <source>
        <dbReference type="Proteomes" id="UP000272238"/>
    </source>
</evidence>
<evidence type="ECO:0000256" key="5">
    <source>
        <dbReference type="SAM" id="SignalP"/>
    </source>
</evidence>
<dbReference type="PANTHER" id="PTHR47053:SF1">
    <property type="entry name" value="MUREIN DD-ENDOPEPTIDASE MEPH-RELATED"/>
    <property type="match status" value="1"/>
</dbReference>
<feature type="domain" description="SLH" evidence="6">
    <location>
        <begin position="187"/>
        <end position="246"/>
    </location>
</feature>
<keyword evidence="3" id="KW-0378">Hydrolase</keyword>
<dbReference type="AlphaFoldDB" id="A0A494YUT7"/>
<dbReference type="InterPro" id="IPR000064">
    <property type="entry name" value="NLP_P60_dom"/>
</dbReference>
<evidence type="ECO:0000259" key="7">
    <source>
        <dbReference type="PROSITE" id="PS51935"/>
    </source>
</evidence>
<dbReference type="SUPFAM" id="SSF54001">
    <property type="entry name" value="Cysteine proteinases"/>
    <property type="match status" value="1"/>
</dbReference>
<gene>
    <name evidence="8" type="ORF">D8M03_15075</name>
</gene>
<dbReference type="Pfam" id="PF00395">
    <property type="entry name" value="SLH"/>
    <property type="match status" value="2"/>
</dbReference>
<evidence type="ECO:0000256" key="2">
    <source>
        <dbReference type="ARBA" id="ARBA00022670"/>
    </source>
</evidence>
<dbReference type="PANTHER" id="PTHR47053">
    <property type="entry name" value="MUREIN DD-ENDOPEPTIDASE MEPH-RELATED"/>
    <property type="match status" value="1"/>
</dbReference>
<protein>
    <submittedName>
        <fullName evidence="8">Peptidase</fullName>
    </submittedName>
</protein>
<name>A0A494YUT7_9BACL</name>
<evidence type="ECO:0000256" key="3">
    <source>
        <dbReference type="ARBA" id="ARBA00022801"/>
    </source>
</evidence>
<evidence type="ECO:0000259" key="6">
    <source>
        <dbReference type="PROSITE" id="PS51272"/>
    </source>
</evidence>
<dbReference type="GO" id="GO:0008234">
    <property type="term" value="F:cysteine-type peptidase activity"/>
    <property type="evidence" value="ECO:0007669"/>
    <property type="project" value="UniProtKB-KW"/>
</dbReference>
<dbReference type="PROSITE" id="PS51272">
    <property type="entry name" value="SLH"/>
    <property type="match status" value="2"/>
</dbReference>
<dbReference type="Proteomes" id="UP000272238">
    <property type="component" value="Unassembled WGS sequence"/>
</dbReference>
<evidence type="ECO:0000313" key="8">
    <source>
        <dbReference type="EMBL" id="RKQ13888.1"/>
    </source>
</evidence>
<keyword evidence="2" id="KW-0645">Protease</keyword>
<proteinExistence type="inferred from homology"/>